<dbReference type="EMBL" id="LAZR01023204">
    <property type="protein sequence ID" value="KKL79321.1"/>
    <property type="molecule type" value="Genomic_DNA"/>
</dbReference>
<organism evidence="1">
    <name type="scientific">marine sediment metagenome</name>
    <dbReference type="NCBI Taxonomy" id="412755"/>
    <lineage>
        <taxon>unclassified sequences</taxon>
        <taxon>metagenomes</taxon>
        <taxon>ecological metagenomes</taxon>
    </lineage>
</organism>
<reference evidence="1" key="1">
    <citation type="journal article" date="2015" name="Nature">
        <title>Complex archaea that bridge the gap between prokaryotes and eukaryotes.</title>
        <authorList>
            <person name="Spang A."/>
            <person name="Saw J.H."/>
            <person name="Jorgensen S.L."/>
            <person name="Zaremba-Niedzwiedzka K."/>
            <person name="Martijn J."/>
            <person name="Lind A.E."/>
            <person name="van Eijk R."/>
            <person name="Schleper C."/>
            <person name="Guy L."/>
            <person name="Ettema T.J."/>
        </authorList>
    </citation>
    <scope>NUCLEOTIDE SEQUENCE</scope>
</reference>
<comment type="caution">
    <text evidence="1">The sequence shown here is derived from an EMBL/GenBank/DDBJ whole genome shotgun (WGS) entry which is preliminary data.</text>
</comment>
<evidence type="ECO:0000313" key="1">
    <source>
        <dbReference type="EMBL" id="KKL79321.1"/>
    </source>
</evidence>
<dbReference type="AlphaFoldDB" id="A0A0F9FLF3"/>
<protein>
    <submittedName>
        <fullName evidence="1">Uncharacterized protein</fullName>
    </submittedName>
</protein>
<accession>A0A0F9FLF3</accession>
<proteinExistence type="predicted"/>
<sequence length="79" mass="9605">MNNKRQWPRTACTTPACWNDGELLLIGNWHQNDYCDYIMAECPDCGAGYWMVRRDGKYKIKWRKNEEEFEHRKDDRKDC</sequence>
<name>A0A0F9FLF3_9ZZZZ</name>
<gene>
    <name evidence="1" type="ORF">LCGC14_2015990</name>
</gene>